<feature type="transmembrane region" description="Helical" evidence="9">
    <location>
        <begin position="289"/>
        <end position="311"/>
    </location>
</feature>
<protein>
    <submittedName>
        <fullName evidence="10">Arginine:ornithine antiporter, APA family</fullName>
    </submittedName>
</protein>
<feature type="transmembrane region" description="Helical" evidence="9">
    <location>
        <begin position="6"/>
        <end position="27"/>
    </location>
</feature>
<feature type="transmembrane region" description="Helical" evidence="9">
    <location>
        <begin position="332"/>
        <end position="351"/>
    </location>
</feature>
<organism evidence="10 11">
    <name type="scientific">Marinitoga hydrogenitolerans (strain DSM 16785 / JCM 12826 / AT1271)</name>
    <dbReference type="NCBI Taxonomy" id="1122195"/>
    <lineage>
        <taxon>Bacteria</taxon>
        <taxon>Thermotogati</taxon>
        <taxon>Thermotogota</taxon>
        <taxon>Thermotogae</taxon>
        <taxon>Petrotogales</taxon>
        <taxon>Petrotogaceae</taxon>
        <taxon>Marinitoga</taxon>
    </lineage>
</organism>
<gene>
    <name evidence="10" type="ORF">SAMN02745164_00095</name>
</gene>
<dbReference type="STRING" id="1122195.SAMN02745164_00095"/>
<feature type="transmembrane region" description="Helical" evidence="9">
    <location>
        <begin position="414"/>
        <end position="432"/>
    </location>
</feature>
<keyword evidence="6" id="KW-0029">Amino-acid transport</keyword>
<feature type="transmembrane region" description="Helical" evidence="9">
    <location>
        <begin position="447"/>
        <end position="468"/>
    </location>
</feature>
<evidence type="ECO:0000256" key="1">
    <source>
        <dbReference type="ARBA" id="ARBA00004651"/>
    </source>
</evidence>
<evidence type="ECO:0000313" key="10">
    <source>
        <dbReference type="EMBL" id="SHE27946.1"/>
    </source>
</evidence>
<evidence type="ECO:0000256" key="5">
    <source>
        <dbReference type="ARBA" id="ARBA00022692"/>
    </source>
</evidence>
<dbReference type="PANTHER" id="PTHR42770:SF4">
    <property type="entry name" value="ARGININE_ORNITHINE ANTIPORTER-RELATED"/>
    <property type="match status" value="1"/>
</dbReference>
<dbReference type="Proteomes" id="UP000184334">
    <property type="component" value="Unassembled WGS sequence"/>
</dbReference>
<evidence type="ECO:0000256" key="7">
    <source>
        <dbReference type="ARBA" id="ARBA00022989"/>
    </source>
</evidence>
<keyword evidence="7 9" id="KW-1133">Transmembrane helix</keyword>
<dbReference type="AlphaFoldDB" id="A0A1M4S6V9"/>
<feature type="transmembrane region" description="Helical" evidence="9">
    <location>
        <begin position="93"/>
        <end position="112"/>
    </location>
</feature>
<dbReference type="EMBL" id="FQUI01000001">
    <property type="protein sequence ID" value="SHE27946.1"/>
    <property type="molecule type" value="Genomic_DNA"/>
</dbReference>
<dbReference type="GO" id="GO:0005886">
    <property type="term" value="C:plasma membrane"/>
    <property type="evidence" value="ECO:0007669"/>
    <property type="project" value="UniProtKB-SubCell"/>
</dbReference>
<keyword evidence="4" id="KW-1003">Cell membrane</keyword>
<evidence type="ECO:0000256" key="3">
    <source>
        <dbReference type="ARBA" id="ARBA00022448"/>
    </source>
</evidence>
<evidence type="ECO:0000313" key="11">
    <source>
        <dbReference type="Proteomes" id="UP000184334"/>
    </source>
</evidence>
<name>A0A1M4S6V9_MARH1</name>
<feature type="transmembrane region" description="Helical" evidence="9">
    <location>
        <begin position="151"/>
        <end position="174"/>
    </location>
</feature>
<evidence type="ECO:0000256" key="6">
    <source>
        <dbReference type="ARBA" id="ARBA00022970"/>
    </source>
</evidence>
<reference evidence="10" key="1">
    <citation type="submission" date="2016-11" db="EMBL/GenBank/DDBJ databases">
        <authorList>
            <person name="Varghese N."/>
            <person name="Submissions S."/>
        </authorList>
    </citation>
    <scope>NUCLEOTIDE SEQUENCE [LARGE SCALE GENOMIC DNA]</scope>
    <source>
        <strain evidence="10">DSM 16785</strain>
    </source>
</reference>
<dbReference type="GO" id="GO:0022857">
    <property type="term" value="F:transmembrane transporter activity"/>
    <property type="evidence" value="ECO:0007669"/>
    <property type="project" value="InterPro"/>
</dbReference>
<comment type="similarity">
    <text evidence="2">Belongs to the amino acid-polyamine-organocation (APC) superfamily. Basic amino acid/polyamine antiporter (APA) (TC 2.A.3.2) family.</text>
</comment>
<dbReference type="RefSeq" id="WP_072862278.1">
    <property type="nucleotide sequence ID" value="NZ_FQUI01000001.1"/>
</dbReference>
<comment type="subcellular location">
    <subcellularLocation>
        <location evidence="1">Cell membrane</location>
        <topology evidence="1">Multi-pass membrane protein</topology>
    </subcellularLocation>
</comment>
<comment type="caution">
    <text evidence="10">The sequence shown here is derived from an EMBL/GenBank/DDBJ whole genome shotgun (WGS) entry which is preliminary data.</text>
</comment>
<dbReference type="InterPro" id="IPR050367">
    <property type="entry name" value="APC_superfamily"/>
</dbReference>
<dbReference type="InterPro" id="IPR002293">
    <property type="entry name" value="AA/rel_permease1"/>
</dbReference>
<evidence type="ECO:0000256" key="8">
    <source>
        <dbReference type="ARBA" id="ARBA00023136"/>
    </source>
</evidence>
<evidence type="ECO:0000256" key="9">
    <source>
        <dbReference type="SAM" id="Phobius"/>
    </source>
</evidence>
<dbReference type="PIRSF" id="PIRSF006060">
    <property type="entry name" value="AA_transporter"/>
    <property type="match status" value="1"/>
</dbReference>
<keyword evidence="8 9" id="KW-0472">Membrane</keyword>
<evidence type="ECO:0000256" key="2">
    <source>
        <dbReference type="ARBA" id="ARBA00008220"/>
    </source>
</evidence>
<sequence length="469" mass="51355">MGTNKVLGLFALTMIVIGSMIGAGIFNSPADLGSVANPGAILIGWLITGFGVFSLAMVFQFLSYKKPELEGGIYSYAKEQFGEFVGFNSAWGYWWSALLGNIAFFAVIMKILSGYFPILAENKIIALIFSSIILWVYHFLIISGIRTAGFTNAILTILKLIPLFLVAVLSIFAFNPDLVKDIFFSTKLAATGETSSIFNQINNSFGTMLWAFIGIEGAVVLSNKAKSQKDVGKATVIGFLITLVIYISVSVFTMGVVPPSELVDSTSPLGTVLSKIIGKPGQYILDFGFLFSVFGALLSWLLLTAEIPYIAAVKDNVFPKKFSEQNEHATPVFSLTVTNIITQIFLLSLLSDTLQNVYNTIFYIATTTILLPYLFSAIFGVKIAREENSGLYKFFGWIAVIYTAWVIYAVGWIYIITALVIYSFGIFAYPVAKREKGEMLSGMQKTIYGIMWSVSVVVIILVATGKLVV</sequence>
<dbReference type="InterPro" id="IPR004754">
    <property type="entry name" value="Amino_acid_antiprt"/>
</dbReference>
<keyword evidence="3" id="KW-0813">Transport</keyword>
<feature type="transmembrane region" description="Helical" evidence="9">
    <location>
        <begin position="357"/>
        <end position="379"/>
    </location>
</feature>
<accession>A0A1M4S6V9</accession>
<evidence type="ECO:0000256" key="4">
    <source>
        <dbReference type="ARBA" id="ARBA00022475"/>
    </source>
</evidence>
<dbReference type="PANTHER" id="PTHR42770">
    <property type="entry name" value="AMINO ACID TRANSPORTER-RELATED"/>
    <property type="match status" value="1"/>
</dbReference>
<dbReference type="Gene3D" id="1.20.1740.10">
    <property type="entry name" value="Amino acid/polyamine transporter I"/>
    <property type="match status" value="1"/>
</dbReference>
<dbReference type="NCBIfam" id="TIGR00905">
    <property type="entry name" value="2A0302"/>
    <property type="match status" value="1"/>
</dbReference>
<dbReference type="Pfam" id="PF13520">
    <property type="entry name" value="AA_permease_2"/>
    <property type="match status" value="1"/>
</dbReference>
<keyword evidence="11" id="KW-1185">Reference proteome</keyword>
<keyword evidence="5 9" id="KW-0812">Transmembrane</keyword>
<feature type="transmembrane region" description="Helical" evidence="9">
    <location>
        <begin position="234"/>
        <end position="257"/>
    </location>
</feature>
<dbReference type="GO" id="GO:0006865">
    <property type="term" value="P:amino acid transport"/>
    <property type="evidence" value="ECO:0007669"/>
    <property type="project" value="UniProtKB-KW"/>
</dbReference>
<proteinExistence type="inferred from homology"/>
<feature type="transmembrane region" description="Helical" evidence="9">
    <location>
        <begin position="39"/>
        <end position="62"/>
    </location>
</feature>
<dbReference type="OrthoDB" id="178667at2"/>
<feature type="transmembrane region" description="Helical" evidence="9">
    <location>
        <begin position="124"/>
        <end position="145"/>
    </location>
</feature>